<accession>A0A344UDS1</accession>
<dbReference type="AlphaFoldDB" id="A0A344UDS1"/>
<feature type="transmembrane region" description="Helical" evidence="1">
    <location>
        <begin position="12"/>
        <end position="36"/>
    </location>
</feature>
<evidence type="ECO:0000256" key="1">
    <source>
        <dbReference type="SAM" id="Phobius"/>
    </source>
</evidence>
<protein>
    <submittedName>
        <fullName evidence="2">Uncharacterized protein</fullName>
    </submittedName>
</protein>
<reference evidence="2 3" key="1">
    <citation type="submission" date="2018-05" db="EMBL/GenBank/DDBJ databases">
        <title>Genome sequencing, assembly and analysis of the novel insecticidal bacterium, Chromobacterium phragmitis.</title>
        <authorList>
            <person name="Sparks M.E."/>
            <person name="Blackburn M.B."/>
            <person name="Gundersen-Rindal D.E."/>
        </authorList>
    </citation>
    <scope>NUCLEOTIDE SEQUENCE [LARGE SCALE GENOMIC DNA]</scope>
    <source>
        <strain evidence="2">IIBBL 274-1</strain>
    </source>
</reference>
<evidence type="ECO:0000313" key="2">
    <source>
        <dbReference type="EMBL" id="AXE33419.1"/>
    </source>
</evidence>
<proteinExistence type="predicted"/>
<dbReference type="EMBL" id="CP029554">
    <property type="protein sequence ID" value="AXE33419.1"/>
    <property type="molecule type" value="Genomic_DNA"/>
</dbReference>
<dbReference type="RefSeq" id="WP_114072529.1">
    <property type="nucleotide sequence ID" value="NZ_CP029554.1"/>
</dbReference>
<dbReference type="Proteomes" id="UP000252038">
    <property type="component" value="Chromosome"/>
</dbReference>
<dbReference type="KEGG" id="chrb:DK843_03270"/>
<sequence length="67" mass="7833">MLDAQLSEIQFQLLLTTLAAACAGYALRAWLVAWLMRRRQRRLRHFQPHAYRPPTLDLKTSARKSKP</sequence>
<gene>
    <name evidence="2" type="ORF">DK843_03270</name>
</gene>
<organism evidence="2 3">
    <name type="scientific">Chromobacterium phragmitis</name>
    <dbReference type="NCBI Taxonomy" id="2202141"/>
    <lineage>
        <taxon>Bacteria</taxon>
        <taxon>Pseudomonadati</taxon>
        <taxon>Pseudomonadota</taxon>
        <taxon>Betaproteobacteria</taxon>
        <taxon>Neisseriales</taxon>
        <taxon>Chromobacteriaceae</taxon>
        <taxon>Chromobacterium</taxon>
    </lineage>
</organism>
<keyword evidence="1" id="KW-1133">Transmembrane helix</keyword>
<evidence type="ECO:0000313" key="3">
    <source>
        <dbReference type="Proteomes" id="UP000252038"/>
    </source>
</evidence>
<keyword evidence="1" id="KW-0472">Membrane</keyword>
<name>A0A344UDS1_9NEIS</name>
<keyword evidence="1" id="KW-0812">Transmembrane</keyword>